<proteinExistence type="predicted"/>
<evidence type="ECO:0000313" key="3">
    <source>
        <dbReference type="Proteomes" id="UP000240880"/>
    </source>
</evidence>
<dbReference type="AlphaFoldDB" id="A0A2R6ABP2"/>
<organism evidence="2 3">
    <name type="scientific">Candidatus Marsarchaeota G1 archaeon OSP_D</name>
    <dbReference type="NCBI Taxonomy" id="1978155"/>
    <lineage>
        <taxon>Archaea</taxon>
        <taxon>Candidatus Marsarchaeota</taxon>
        <taxon>Candidatus Marsarchaeota group 1</taxon>
    </lineage>
</organism>
<evidence type="ECO:0000256" key="1">
    <source>
        <dbReference type="SAM" id="Phobius"/>
    </source>
</evidence>
<dbReference type="Proteomes" id="UP000240880">
    <property type="component" value="Unassembled WGS sequence"/>
</dbReference>
<accession>A0A2R6ABP2</accession>
<reference evidence="2 3" key="1">
    <citation type="submission" date="2017-04" db="EMBL/GenBank/DDBJ databases">
        <title>Novel microbial lineages endemic to geothermal iron-oxide mats fill important gaps in the evolutionary history of Archaea.</title>
        <authorList>
            <person name="Jay Z.J."/>
            <person name="Beam J.P."/>
            <person name="Dlakic M."/>
            <person name="Rusch D.B."/>
            <person name="Kozubal M.A."/>
            <person name="Inskeep W.P."/>
        </authorList>
    </citation>
    <scope>NUCLEOTIDE SEQUENCE [LARGE SCALE GENOMIC DNA]</scope>
    <source>
        <strain evidence="2">OSP_D</strain>
    </source>
</reference>
<evidence type="ECO:0000313" key="2">
    <source>
        <dbReference type="EMBL" id="PSN83768.1"/>
    </source>
</evidence>
<keyword evidence="1" id="KW-0812">Transmembrane</keyword>
<name>A0A2R6ABP2_9ARCH</name>
<keyword evidence="1" id="KW-1133">Transmembrane helix</keyword>
<protein>
    <submittedName>
        <fullName evidence="2">Uncharacterized protein</fullName>
    </submittedName>
</protein>
<feature type="transmembrane region" description="Helical" evidence="1">
    <location>
        <begin position="7"/>
        <end position="26"/>
    </location>
</feature>
<comment type="caution">
    <text evidence="2">The sequence shown here is derived from an EMBL/GenBank/DDBJ whole genome shotgun (WGS) entry which is preliminary data.</text>
</comment>
<keyword evidence="1" id="KW-0472">Membrane</keyword>
<dbReference type="EMBL" id="NEXC01000015">
    <property type="protein sequence ID" value="PSN83768.1"/>
    <property type="molecule type" value="Genomic_DNA"/>
</dbReference>
<sequence>MNEIQKSYAIFIITVILIIVGIFGAYQAIEASLVKPAITRASYPPSGELNITSQSSVEMYYSGASSFTMKSNVPVDVYIYVMNPSNYNGIYEWSNQSVTQLSLSIPSNGYQYIIVTNPTNTTAFVKYNVTIH</sequence>
<gene>
    <name evidence="2" type="ORF">B9Q01_03495</name>
</gene>